<proteinExistence type="predicted"/>
<name>A0A8S9GK04_BRACR</name>
<dbReference type="EMBL" id="QGKW02002005">
    <property type="protein sequence ID" value="KAF2544616.1"/>
    <property type="molecule type" value="Genomic_DNA"/>
</dbReference>
<sequence length="80" mass="8355">MMNQRICLQPLFCKDSGEDKGKLSCSGCEGEVDLGVRERSLLLWGSDGGTSVDGVIAGEIGTYNNSTGAEEPEAGQSSRG</sequence>
<evidence type="ECO:0000313" key="1">
    <source>
        <dbReference type="EMBL" id="KAF2544616.1"/>
    </source>
</evidence>
<evidence type="ECO:0000313" key="2">
    <source>
        <dbReference type="Proteomes" id="UP000712281"/>
    </source>
</evidence>
<dbReference type="Proteomes" id="UP000712281">
    <property type="component" value="Unassembled WGS sequence"/>
</dbReference>
<organism evidence="1 2">
    <name type="scientific">Brassica cretica</name>
    <name type="common">Mustard</name>
    <dbReference type="NCBI Taxonomy" id="69181"/>
    <lineage>
        <taxon>Eukaryota</taxon>
        <taxon>Viridiplantae</taxon>
        <taxon>Streptophyta</taxon>
        <taxon>Embryophyta</taxon>
        <taxon>Tracheophyta</taxon>
        <taxon>Spermatophyta</taxon>
        <taxon>Magnoliopsida</taxon>
        <taxon>eudicotyledons</taxon>
        <taxon>Gunneridae</taxon>
        <taxon>Pentapetalae</taxon>
        <taxon>rosids</taxon>
        <taxon>malvids</taxon>
        <taxon>Brassicales</taxon>
        <taxon>Brassicaceae</taxon>
        <taxon>Brassiceae</taxon>
        <taxon>Brassica</taxon>
    </lineage>
</organism>
<dbReference type="AlphaFoldDB" id="A0A8S9GK04"/>
<accession>A0A8S9GK04</accession>
<protein>
    <submittedName>
        <fullName evidence="1">Uncharacterized protein</fullName>
    </submittedName>
</protein>
<comment type="caution">
    <text evidence="1">The sequence shown here is derived from an EMBL/GenBank/DDBJ whole genome shotgun (WGS) entry which is preliminary data.</text>
</comment>
<gene>
    <name evidence="1" type="ORF">F2Q68_00029438</name>
</gene>
<reference evidence="1" key="1">
    <citation type="submission" date="2019-12" db="EMBL/GenBank/DDBJ databases">
        <title>Genome sequencing and annotation of Brassica cretica.</title>
        <authorList>
            <person name="Studholme D.J."/>
            <person name="Sarris P.F."/>
        </authorList>
    </citation>
    <scope>NUCLEOTIDE SEQUENCE</scope>
    <source>
        <strain evidence="1">PFS-001/15</strain>
        <tissue evidence="1">Leaf</tissue>
    </source>
</reference>